<dbReference type="InterPro" id="IPR018117">
    <property type="entry name" value="C5_DNA_meth_AS"/>
</dbReference>
<dbReference type="InterPro" id="IPR050390">
    <property type="entry name" value="C5-Methyltransferase"/>
</dbReference>
<dbReference type="GO" id="GO:0003886">
    <property type="term" value="F:DNA (cytosine-5-)-methyltransferase activity"/>
    <property type="evidence" value="ECO:0007669"/>
    <property type="project" value="UniProtKB-EC"/>
</dbReference>
<dbReference type="GO" id="GO:0003677">
    <property type="term" value="F:DNA binding"/>
    <property type="evidence" value="ECO:0007669"/>
    <property type="project" value="TreeGrafter"/>
</dbReference>
<comment type="catalytic activity">
    <reaction evidence="7">
        <text>a 2'-deoxycytidine in DNA + S-adenosyl-L-methionine = a 5-methyl-2'-deoxycytidine in DNA + S-adenosyl-L-homocysteine + H(+)</text>
        <dbReference type="Rhea" id="RHEA:13681"/>
        <dbReference type="Rhea" id="RHEA-COMP:11369"/>
        <dbReference type="Rhea" id="RHEA-COMP:11370"/>
        <dbReference type="ChEBI" id="CHEBI:15378"/>
        <dbReference type="ChEBI" id="CHEBI:57856"/>
        <dbReference type="ChEBI" id="CHEBI:59789"/>
        <dbReference type="ChEBI" id="CHEBI:85452"/>
        <dbReference type="ChEBI" id="CHEBI:85454"/>
        <dbReference type="EC" id="2.1.1.37"/>
    </reaction>
</comment>
<keyword evidence="3 5" id="KW-0949">S-adenosyl-L-methionine</keyword>
<dbReference type="InterPro" id="IPR001525">
    <property type="entry name" value="C5_MeTfrase"/>
</dbReference>
<dbReference type="SUPFAM" id="SSF53335">
    <property type="entry name" value="S-adenosyl-L-methionine-dependent methyltransferases"/>
    <property type="match status" value="1"/>
</dbReference>
<protein>
    <recommendedName>
        <fullName evidence="7">Cytosine-specific methyltransferase</fullName>
        <ecNumber evidence="7">2.1.1.37</ecNumber>
    </recommendedName>
</protein>
<accession>A0AB35MJR6</accession>
<evidence type="ECO:0000256" key="7">
    <source>
        <dbReference type="RuleBase" id="RU000417"/>
    </source>
</evidence>
<dbReference type="PROSITE" id="PS51679">
    <property type="entry name" value="SAM_MT_C5"/>
    <property type="match status" value="1"/>
</dbReference>
<evidence type="ECO:0000256" key="6">
    <source>
        <dbReference type="RuleBase" id="RU000416"/>
    </source>
</evidence>
<keyword evidence="2 5" id="KW-0808">Transferase</keyword>
<evidence type="ECO:0000313" key="10">
    <source>
        <dbReference type="Proteomes" id="UP001172756"/>
    </source>
</evidence>
<comment type="caution">
    <text evidence="9">The sequence shown here is derived from an EMBL/GenBank/DDBJ whole genome shotgun (WGS) entry which is preliminary data.</text>
</comment>
<evidence type="ECO:0000256" key="5">
    <source>
        <dbReference type="PROSITE-ProRule" id="PRU01016"/>
    </source>
</evidence>
<dbReference type="Pfam" id="PF00145">
    <property type="entry name" value="DNA_methylase"/>
    <property type="match status" value="1"/>
</dbReference>
<dbReference type="RefSeq" id="WP_301160716.1">
    <property type="nucleotide sequence ID" value="NZ_JAUHQB010000008.1"/>
</dbReference>
<dbReference type="GO" id="GO:0044027">
    <property type="term" value="P:negative regulation of gene expression via chromosomal CpG island methylation"/>
    <property type="evidence" value="ECO:0007669"/>
    <property type="project" value="TreeGrafter"/>
</dbReference>
<dbReference type="GO" id="GO:0032259">
    <property type="term" value="P:methylation"/>
    <property type="evidence" value="ECO:0007669"/>
    <property type="project" value="UniProtKB-KW"/>
</dbReference>
<feature type="transmembrane region" description="Helical" evidence="8">
    <location>
        <begin position="38"/>
        <end position="57"/>
    </location>
</feature>
<evidence type="ECO:0000256" key="4">
    <source>
        <dbReference type="ARBA" id="ARBA00022747"/>
    </source>
</evidence>
<keyword evidence="8" id="KW-0812">Transmembrane</keyword>
<dbReference type="InterPro" id="IPR031303">
    <property type="entry name" value="C5_meth_CS"/>
</dbReference>
<comment type="similarity">
    <text evidence="5 6">Belongs to the class I-like SAM-binding methyltransferase superfamily. C5-methyltransferase family.</text>
</comment>
<dbReference type="PANTHER" id="PTHR10629">
    <property type="entry name" value="CYTOSINE-SPECIFIC METHYLTRANSFERASE"/>
    <property type="match status" value="1"/>
</dbReference>
<dbReference type="GO" id="GO:0009307">
    <property type="term" value="P:DNA restriction-modification system"/>
    <property type="evidence" value="ECO:0007669"/>
    <property type="project" value="UniProtKB-KW"/>
</dbReference>
<feature type="active site" evidence="5">
    <location>
        <position position="121"/>
    </location>
</feature>
<keyword evidence="8" id="KW-1133">Transmembrane helix</keyword>
<keyword evidence="4" id="KW-0680">Restriction system</keyword>
<dbReference type="Gene3D" id="3.90.120.10">
    <property type="entry name" value="DNA Methylase, subunit A, domain 2"/>
    <property type="match status" value="1"/>
</dbReference>
<dbReference type="EMBL" id="JAUHQB010000008">
    <property type="protein sequence ID" value="MDN4484026.1"/>
    <property type="molecule type" value="Genomic_DNA"/>
</dbReference>
<keyword evidence="8" id="KW-0472">Membrane</keyword>
<keyword evidence="1 5" id="KW-0489">Methyltransferase</keyword>
<gene>
    <name evidence="9" type="ORF">QQ002_10795</name>
</gene>
<evidence type="ECO:0000256" key="3">
    <source>
        <dbReference type="ARBA" id="ARBA00022691"/>
    </source>
</evidence>
<dbReference type="NCBIfam" id="TIGR00675">
    <property type="entry name" value="dcm"/>
    <property type="match status" value="1"/>
</dbReference>
<dbReference type="PANTHER" id="PTHR10629:SF52">
    <property type="entry name" value="DNA (CYTOSINE-5)-METHYLTRANSFERASE 1"/>
    <property type="match status" value="1"/>
</dbReference>
<evidence type="ECO:0000256" key="1">
    <source>
        <dbReference type="ARBA" id="ARBA00022603"/>
    </source>
</evidence>
<reference evidence="9 10" key="1">
    <citation type="submission" date="2023-06" db="EMBL/GenBank/DDBJ databases">
        <title>SYSU T0a273.</title>
        <authorList>
            <person name="Gao L."/>
            <person name="Fang B.-Z."/>
            <person name="Li W.-J."/>
        </authorList>
    </citation>
    <scope>NUCLEOTIDE SEQUENCE [LARGE SCALE GENOMIC DNA]</scope>
    <source>
        <strain evidence="9 10">SYSU T0a273</strain>
    </source>
</reference>
<sequence>MTDTQASANTAAAQSRKRLDDALDYPDVPLRQRSRGRFVSLFAGAGGLDIGLVLAGFEPVWVNEFDPSAFATHHESMARLREQRPHFRQDPVAVLGDISTIASADLPAAGSADLVVGGPPCQGFSVAGKMDPDDPRSRHVFTFFDVVERVQPKVFVLENVKALYANRRWAGTRAAMFARAQELGFNSEMYLLNASHFGVAQARERLVMIGVRAELGEPIAPVPSTASNPPSVRSALVNLPTYGSPGNDAFCKARITLAKSPVMRRSPYAGMLFNGAGRPLDLDRPSSTLAASMGGNKTPIIEQNVLEDPTDSSWVRDYHSALWEGREVAAEREVPSYLRRLTVQEAAEIQTFPRGLHWRGPQSMQFRQIGNAVPPRLGFAVGEAVAAILDPADG</sequence>
<dbReference type="Proteomes" id="UP001172756">
    <property type="component" value="Unassembled WGS sequence"/>
</dbReference>
<proteinExistence type="inferred from homology"/>
<evidence type="ECO:0000256" key="2">
    <source>
        <dbReference type="ARBA" id="ARBA00022679"/>
    </source>
</evidence>
<dbReference type="PROSITE" id="PS00095">
    <property type="entry name" value="C5_MTASE_2"/>
    <property type="match status" value="1"/>
</dbReference>
<dbReference type="EC" id="2.1.1.37" evidence="7"/>
<organism evidence="9 10">
    <name type="scientific">Demequina lignilytica</name>
    <dbReference type="NCBI Taxonomy" id="3051663"/>
    <lineage>
        <taxon>Bacteria</taxon>
        <taxon>Bacillati</taxon>
        <taxon>Actinomycetota</taxon>
        <taxon>Actinomycetes</taxon>
        <taxon>Micrococcales</taxon>
        <taxon>Demequinaceae</taxon>
        <taxon>Demequina</taxon>
    </lineage>
</organism>
<evidence type="ECO:0000256" key="8">
    <source>
        <dbReference type="SAM" id="Phobius"/>
    </source>
</evidence>
<dbReference type="InterPro" id="IPR029063">
    <property type="entry name" value="SAM-dependent_MTases_sf"/>
</dbReference>
<dbReference type="PRINTS" id="PR00105">
    <property type="entry name" value="C5METTRFRASE"/>
</dbReference>
<name>A0AB35MJR6_9MICO</name>
<evidence type="ECO:0000313" key="9">
    <source>
        <dbReference type="EMBL" id="MDN4484026.1"/>
    </source>
</evidence>
<dbReference type="Gene3D" id="3.40.50.150">
    <property type="entry name" value="Vaccinia Virus protein VP39"/>
    <property type="match status" value="1"/>
</dbReference>
<dbReference type="PROSITE" id="PS00094">
    <property type="entry name" value="C5_MTASE_1"/>
    <property type="match status" value="1"/>
</dbReference>
<dbReference type="AlphaFoldDB" id="A0AB35MJR6"/>